<accession>A0A096PAB3</accession>
<dbReference type="Proteomes" id="UP000009170">
    <property type="component" value="Unassembled WGS sequence"/>
</dbReference>
<keyword evidence="1" id="KW-0489">Methyltransferase</keyword>
<dbReference type="PANTHER" id="PTHR35276">
    <property type="entry name" value="S-ADENOSYL-L-METHIONINE-DEPENDENT METHYLTRANSFERASES SUPERFAMILY PROTEIN"/>
    <property type="match status" value="1"/>
</dbReference>
<keyword evidence="1" id="KW-0808">Transferase</keyword>
<dbReference type="InterPro" id="IPR029063">
    <property type="entry name" value="SAM-dependent_MTases_sf"/>
</dbReference>
<dbReference type="OrthoDB" id="2984at2759"/>
<dbReference type="GO" id="GO:0008168">
    <property type="term" value="F:methyltransferase activity"/>
    <property type="evidence" value="ECO:0007669"/>
    <property type="project" value="UniProtKB-KW"/>
</dbReference>
<dbReference type="EMBL" id="CAID01000015">
    <property type="protein sequence ID" value="CEG01661.1"/>
    <property type="molecule type" value="Genomic_DNA"/>
</dbReference>
<evidence type="ECO:0000313" key="3">
    <source>
        <dbReference type="Proteomes" id="UP000009170"/>
    </source>
</evidence>
<gene>
    <name evidence="2" type="ORF">BE221DRAFT_65802</name>
    <name evidence="1" type="ORF">OT_ostta15g00220</name>
</gene>
<organism evidence="1 3">
    <name type="scientific">Ostreococcus tauri</name>
    <name type="common">Marine green alga</name>
    <dbReference type="NCBI Taxonomy" id="70448"/>
    <lineage>
        <taxon>Eukaryota</taxon>
        <taxon>Viridiplantae</taxon>
        <taxon>Chlorophyta</taxon>
        <taxon>Mamiellophyceae</taxon>
        <taxon>Mamiellales</taxon>
        <taxon>Bathycoccaceae</taxon>
        <taxon>Ostreococcus</taxon>
    </lineage>
</organism>
<dbReference type="InterPro" id="IPR010719">
    <property type="entry name" value="MnmM_MeTrfase"/>
</dbReference>
<keyword evidence="3" id="KW-1185">Reference proteome</keyword>
<dbReference type="Proteomes" id="UP000195557">
    <property type="component" value="Unassembled WGS sequence"/>
</dbReference>
<proteinExistence type="predicted"/>
<dbReference type="Gene3D" id="3.40.50.150">
    <property type="entry name" value="Vaccinia Virus protein VP39"/>
    <property type="match status" value="1"/>
</dbReference>
<name>A0A096PAB3_OSTTA</name>
<dbReference type="STRING" id="70448.A0A096PAB3"/>
<reference evidence="1" key="2">
    <citation type="journal article" date="2014" name="BMC Genomics">
        <title>An improved genome of the model marine alga Ostreococcus tauri unfolds by assessing Illumina de novo assemblies.</title>
        <authorList>
            <person name="Blanc-Mathieu R."/>
            <person name="Verhelst B."/>
            <person name="Derelle E."/>
            <person name="Rombauts S."/>
            <person name="Bouget F.Y."/>
            <person name="Carre I."/>
            <person name="Chateau A."/>
            <person name="Eyre-Walker A."/>
            <person name="Grimsley N."/>
            <person name="Moreau H."/>
            <person name="Piegu B."/>
            <person name="Rivals E."/>
            <person name="Schackwitz W."/>
            <person name="Van de Peer Y."/>
            <person name="Piganeau G."/>
        </authorList>
    </citation>
    <scope>NUCLEOTIDE SEQUENCE</scope>
    <source>
        <strain evidence="1">RCC4221</strain>
    </source>
</reference>
<dbReference type="AlphaFoldDB" id="A0A096PAB3"/>
<evidence type="ECO:0000313" key="1">
    <source>
        <dbReference type="EMBL" id="CEG01661.1"/>
    </source>
</evidence>
<sequence length="179" mass="18735">MRAGPGTCVDATLGRGRDALTLLDLGADVVYGFDVEAAAIASARDAFEASGVDAGRVRVELRCHAEGLASLESSGLAGAVACVAFNLGYLPGDDAATRAGRARTRRETTTAALESAFRLTRVGGRVTVVAYVGHDGGADECEGVRECLAALSSRDWVVTERRVVNRRRAPALFVALRRA</sequence>
<dbReference type="EMBL" id="KZ155771">
    <property type="protein sequence ID" value="OUS49089.1"/>
    <property type="molecule type" value="Genomic_DNA"/>
</dbReference>
<reference evidence="1 3" key="1">
    <citation type="journal article" date="2006" name="Proc. Natl. Acad. Sci. U.S.A.">
        <title>Genome analysis of the smallest free-living eukaryote Ostreococcus tauri unveils many unique features.</title>
        <authorList>
            <person name="Derelle E."/>
            <person name="Ferraz C."/>
            <person name="Rombauts S."/>
            <person name="Rouze P."/>
            <person name="Worden A.Z."/>
            <person name="Robbens S."/>
            <person name="Partensky F."/>
            <person name="Degroeve S."/>
            <person name="Echeynie S."/>
            <person name="Cooke R."/>
            <person name="Saeys Y."/>
            <person name="Wuyts J."/>
            <person name="Jabbari K."/>
            <person name="Bowler C."/>
            <person name="Panaud O."/>
            <person name="Piegu B."/>
            <person name="Ball S.G."/>
            <person name="Ral J.-P."/>
            <person name="Bouget F.-Y."/>
            <person name="Piganeau G."/>
            <person name="De Baets B."/>
            <person name="Picard A."/>
            <person name="Delseny M."/>
            <person name="Demaille J."/>
            <person name="Van de Peer Y."/>
            <person name="Moreau H."/>
        </authorList>
    </citation>
    <scope>NUCLEOTIDE SEQUENCE [LARGE SCALE GENOMIC DNA]</scope>
    <source>
        <strain evidence="1 3">OTTH0595</strain>
    </source>
</reference>
<protein>
    <submittedName>
        <fullName evidence="1 2">rRNA methylase</fullName>
    </submittedName>
</protein>
<accession>A0A1Y5IHN3</accession>
<dbReference type="PANTHER" id="PTHR35276:SF1">
    <property type="entry name" value="TRNA (MNM(5)S(2)U34)-METHYLTRANSFERASE, CHLOROPLASTIC"/>
    <property type="match status" value="1"/>
</dbReference>
<dbReference type="FunCoup" id="A0A096PAB3">
    <property type="interactions" value="81"/>
</dbReference>
<dbReference type="GO" id="GO:0032259">
    <property type="term" value="P:methylation"/>
    <property type="evidence" value="ECO:0007669"/>
    <property type="project" value="UniProtKB-KW"/>
</dbReference>
<dbReference type="InParanoid" id="A0A096PAB3"/>
<dbReference type="SUPFAM" id="SSF53335">
    <property type="entry name" value="S-adenosyl-L-methionine-dependent methyltransferases"/>
    <property type="match status" value="1"/>
</dbReference>
<evidence type="ECO:0000313" key="2">
    <source>
        <dbReference type="EMBL" id="OUS49089.1"/>
    </source>
</evidence>
<accession>A0A454XLZ5</accession>
<reference evidence="2" key="3">
    <citation type="submission" date="2017-04" db="EMBL/GenBank/DDBJ databases">
        <title>Population genomics of picophytoplankton unveils novel chromosome hypervariability.</title>
        <authorList>
            <consortium name="DOE Joint Genome Institute"/>
            <person name="Blanc-Mathieu R."/>
            <person name="Krasovec M."/>
            <person name="Hebrard M."/>
            <person name="Yau S."/>
            <person name="Desgranges E."/>
            <person name="Martin J."/>
            <person name="Schackwitz W."/>
            <person name="Kuo A."/>
            <person name="Salin G."/>
            <person name="Donnadieu C."/>
            <person name="Desdevises Y."/>
            <person name="Sanchez-Ferandin S."/>
            <person name="Moreau H."/>
            <person name="Rivals E."/>
            <person name="Grigoriev I.V."/>
            <person name="Grimsley N."/>
            <person name="Eyre-Walker A."/>
            <person name="Piganeau G."/>
        </authorList>
    </citation>
    <scope>NUCLEOTIDE SEQUENCE [LARGE SCALE GENOMIC DNA]</scope>
    <source>
        <strain evidence="2">RCC 1115</strain>
    </source>
</reference>
<dbReference type="Pfam" id="PF06962">
    <property type="entry name" value="rRNA_methylase"/>
    <property type="match status" value="1"/>
</dbReference>